<gene>
    <name evidence="1" type="primary">SMKI11G0160</name>
    <name evidence="1" type="ORF">SMKI_11G0160</name>
</gene>
<name>A0AA35IPL3_SACMI</name>
<evidence type="ECO:0000313" key="2">
    <source>
        <dbReference type="Proteomes" id="UP001161438"/>
    </source>
</evidence>
<accession>A0AA35IPL3</accession>
<proteinExistence type="predicted"/>
<protein>
    <recommendedName>
        <fullName evidence="3">Cbt1p</fullName>
    </recommendedName>
</protein>
<evidence type="ECO:0008006" key="3">
    <source>
        <dbReference type="Google" id="ProtNLM"/>
    </source>
</evidence>
<evidence type="ECO:0000313" key="1">
    <source>
        <dbReference type="EMBL" id="CAI4034571.1"/>
    </source>
</evidence>
<sequence>MVNYGTHSSEILKVLKTPKFVLRYGNVTGRQRFALKRKINDKLCENKYQEYLNEYNTFVLYDWEYSGADNFIDPSYNLPLLWKEFIREGVSKGAINNKLPTVFMKRKLRNSVMSRCLGLDFLTDPSELTHEYRCMFQTVHDISSLSQLILFNSIPNIPVRLKLHTIGININLGPKNSMESSTGGADTGMSEAVSYIQPLLEESSRMYRNLSYWKLLKIARGNKKDGLLDENALIKSQVKLLLSQLAMNQITSPSVTEHGGHSWLIFTRDNHKQ</sequence>
<reference evidence="1" key="1">
    <citation type="submission" date="2022-10" db="EMBL/GenBank/DDBJ databases">
        <authorList>
            <person name="Byrne P K."/>
        </authorList>
    </citation>
    <scope>NUCLEOTIDE SEQUENCE</scope>
    <source>
        <strain evidence="1">IFO1815</strain>
    </source>
</reference>
<dbReference type="EMBL" id="OX365767">
    <property type="protein sequence ID" value="CAI4034571.1"/>
    <property type="molecule type" value="Genomic_DNA"/>
</dbReference>
<dbReference type="AlphaFoldDB" id="A0AA35IPL3"/>
<keyword evidence="2" id="KW-1185">Reference proteome</keyword>
<dbReference type="RefSeq" id="XP_056077691.1">
    <property type="nucleotide sequence ID" value="XM_056223700.1"/>
</dbReference>
<organism evidence="1 2">
    <name type="scientific">Saccharomyces mikatae IFO 1815</name>
    <dbReference type="NCBI Taxonomy" id="226126"/>
    <lineage>
        <taxon>Eukaryota</taxon>
        <taxon>Fungi</taxon>
        <taxon>Dikarya</taxon>
        <taxon>Ascomycota</taxon>
        <taxon>Saccharomycotina</taxon>
        <taxon>Saccharomycetes</taxon>
        <taxon>Saccharomycetales</taxon>
        <taxon>Saccharomycetaceae</taxon>
        <taxon>Saccharomyces</taxon>
    </lineage>
</organism>
<dbReference type="GeneID" id="80919404"/>
<dbReference type="Proteomes" id="UP001161438">
    <property type="component" value="Chromosome 11"/>
</dbReference>